<proteinExistence type="predicted"/>
<feature type="compositionally biased region" description="Low complexity" evidence="1">
    <location>
        <begin position="201"/>
        <end position="215"/>
    </location>
</feature>
<feature type="compositionally biased region" description="Basic residues" evidence="1">
    <location>
        <begin position="24"/>
        <end position="39"/>
    </location>
</feature>
<comment type="caution">
    <text evidence="2">The sequence shown here is derived from an EMBL/GenBank/DDBJ whole genome shotgun (WGS) entry which is preliminary data.</text>
</comment>
<feature type="compositionally biased region" description="Basic and acidic residues" evidence="1">
    <location>
        <begin position="169"/>
        <end position="180"/>
    </location>
</feature>
<gene>
    <name evidence="2" type="ORF">IWX90DRAFT_274280</name>
</gene>
<feature type="region of interest" description="Disordered" evidence="1">
    <location>
        <begin position="1"/>
        <end position="76"/>
    </location>
</feature>
<dbReference type="EMBL" id="JBBWUH010000007">
    <property type="protein sequence ID" value="KAK8161584.1"/>
    <property type="molecule type" value="Genomic_DNA"/>
</dbReference>
<keyword evidence="3" id="KW-1185">Reference proteome</keyword>
<reference evidence="2 3" key="1">
    <citation type="journal article" date="2022" name="G3 (Bethesda)">
        <title>Enemy or ally: a genomic approach to elucidate the lifestyle of Phyllosticta citrichinaensis.</title>
        <authorList>
            <person name="Buijs V.A."/>
            <person name="Groenewald J.Z."/>
            <person name="Haridas S."/>
            <person name="LaButti K.M."/>
            <person name="Lipzen A."/>
            <person name="Martin F.M."/>
            <person name="Barry K."/>
            <person name="Grigoriev I.V."/>
            <person name="Crous P.W."/>
            <person name="Seidl M.F."/>
        </authorList>
    </citation>
    <scope>NUCLEOTIDE SEQUENCE [LARGE SCALE GENOMIC DNA]</scope>
    <source>
        <strain evidence="2 3">CBS 129764</strain>
    </source>
</reference>
<feature type="compositionally biased region" description="Low complexity" evidence="1">
    <location>
        <begin position="60"/>
        <end position="76"/>
    </location>
</feature>
<name>A0ABR1XMY6_9PEZI</name>
<organism evidence="2 3">
    <name type="scientific">Phyllosticta citrichinensis</name>
    <dbReference type="NCBI Taxonomy" id="1130410"/>
    <lineage>
        <taxon>Eukaryota</taxon>
        <taxon>Fungi</taxon>
        <taxon>Dikarya</taxon>
        <taxon>Ascomycota</taxon>
        <taxon>Pezizomycotina</taxon>
        <taxon>Dothideomycetes</taxon>
        <taxon>Dothideomycetes incertae sedis</taxon>
        <taxon>Botryosphaeriales</taxon>
        <taxon>Phyllostictaceae</taxon>
        <taxon>Phyllosticta</taxon>
    </lineage>
</organism>
<protein>
    <submittedName>
        <fullName evidence="2">Uncharacterized protein</fullName>
    </submittedName>
</protein>
<sequence>MQLTGTLSFPTTVPFAPLSTNLGQRHHGVSSDRHARRRSKDSCPGLAEGGGVEQPHNPTGPSSSVVGKPRVRSVRSGVRVRTFKKRRRANRGLVENFAPSLSFTITACTDDRSLSIPTASTPSSRAVSPSHRRLCDAVWCCVCSASQTVSTRSTTHSTSKGHCRNGNSPREKHDVYEPRRLPPPRPLVPKRSNAATLPRQPCDCPAKAPAVAAPPTQRGEALSWAQSSGEEGRRLR</sequence>
<evidence type="ECO:0000256" key="1">
    <source>
        <dbReference type="SAM" id="MobiDB-lite"/>
    </source>
</evidence>
<feature type="compositionally biased region" description="Polar residues" evidence="1">
    <location>
        <begin position="1"/>
        <end position="11"/>
    </location>
</feature>
<evidence type="ECO:0000313" key="2">
    <source>
        <dbReference type="EMBL" id="KAK8161584.1"/>
    </source>
</evidence>
<feature type="region of interest" description="Disordered" evidence="1">
    <location>
        <begin position="151"/>
        <end position="236"/>
    </location>
</feature>
<dbReference type="Proteomes" id="UP001456524">
    <property type="component" value="Unassembled WGS sequence"/>
</dbReference>
<accession>A0ABR1XMY6</accession>
<evidence type="ECO:0000313" key="3">
    <source>
        <dbReference type="Proteomes" id="UP001456524"/>
    </source>
</evidence>